<comment type="caution">
    <text evidence="10">The sequence shown here is derived from an EMBL/GenBank/DDBJ whole genome shotgun (WGS) entry which is preliminary data.</text>
</comment>
<evidence type="ECO:0000256" key="2">
    <source>
        <dbReference type="ARBA" id="ARBA00005236"/>
    </source>
</evidence>
<comment type="subcellular location">
    <subcellularLocation>
        <location evidence="1">Cell membrane</location>
        <topology evidence="1">Multi-pass membrane protein</topology>
    </subcellularLocation>
</comment>
<dbReference type="PANTHER" id="PTHR30489:SF0">
    <property type="entry name" value="LIPOPROTEIN-RELEASING SYSTEM TRANSMEMBRANE PROTEIN LOLE"/>
    <property type="match status" value="1"/>
</dbReference>
<dbReference type="InterPro" id="IPR025857">
    <property type="entry name" value="MacB_PCD"/>
</dbReference>
<keyword evidence="5 7" id="KW-1133">Transmembrane helix</keyword>
<evidence type="ECO:0000313" key="10">
    <source>
        <dbReference type="EMBL" id="NDP46887.1"/>
    </source>
</evidence>
<feature type="transmembrane region" description="Helical" evidence="7">
    <location>
        <begin position="267"/>
        <end position="290"/>
    </location>
</feature>
<dbReference type="EMBL" id="JAAFGW010000004">
    <property type="protein sequence ID" value="NDP46887.1"/>
    <property type="molecule type" value="Genomic_DNA"/>
</dbReference>
<evidence type="ECO:0000256" key="3">
    <source>
        <dbReference type="ARBA" id="ARBA00022475"/>
    </source>
</evidence>
<dbReference type="AlphaFoldDB" id="A0A7C9P6P4"/>
<evidence type="ECO:0000256" key="1">
    <source>
        <dbReference type="ARBA" id="ARBA00004651"/>
    </source>
</evidence>
<dbReference type="GO" id="GO:0044874">
    <property type="term" value="P:lipoprotein localization to outer membrane"/>
    <property type="evidence" value="ECO:0007669"/>
    <property type="project" value="TreeGrafter"/>
</dbReference>
<keyword evidence="4 7" id="KW-0812">Transmembrane</keyword>
<proteinExistence type="inferred from homology"/>
<feature type="domain" description="ABC3 transporter permease C-terminal" evidence="8">
    <location>
        <begin position="272"/>
        <end position="391"/>
    </location>
</feature>
<feature type="transmembrane region" description="Helical" evidence="7">
    <location>
        <begin position="363"/>
        <end position="385"/>
    </location>
</feature>
<dbReference type="InterPro" id="IPR051447">
    <property type="entry name" value="Lipoprotein-release_system"/>
</dbReference>
<gene>
    <name evidence="10" type="ORF">GZ085_00585</name>
</gene>
<dbReference type="GO" id="GO:0098797">
    <property type="term" value="C:plasma membrane protein complex"/>
    <property type="evidence" value="ECO:0007669"/>
    <property type="project" value="TreeGrafter"/>
</dbReference>
<feature type="transmembrane region" description="Helical" evidence="7">
    <location>
        <begin position="310"/>
        <end position="343"/>
    </location>
</feature>
<dbReference type="Pfam" id="PF02687">
    <property type="entry name" value="FtsX"/>
    <property type="match status" value="1"/>
</dbReference>
<evidence type="ECO:0000313" key="11">
    <source>
        <dbReference type="Proteomes" id="UP000483432"/>
    </source>
</evidence>
<keyword evidence="3" id="KW-1003">Cell membrane</keyword>
<comment type="similarity">
    <text evidence="2">Belongs to the ABC-4 integral membrane protein family. LolC/E subfamily.</text>
</comment>
<evidence type="ECO:0000256" key="6">
    <source>
        <dbReference type="ARBA" id="ARBA00023136"/>
    </source>
</evidence>
<evidence type="ECO:0000256" key="5">
    <source>
        <dbReference type="ARBA" id="ARBA00022989"/>
    </source>
</evidence>
<dbReference type="Proteomes" id="UP000483432">
    <property type="component" value="Unassembled WGS sequence"/>
</dbReference>
<evidence type="ECO:0000259" key="8">
    <source>
        <dbReference type="Pfam" id="PF02687"/>
    </source>
</evidence>
<evidence type="ECO:0000256" key="7">
    <source>
        <dbReference type="SAM" id="Phobius"/>
    </source>
</evidence>
<accession>A0A7C9P6P4</accession>
<protein>
    <submittedName>
        <fullName evidence="10">ABC transporter permease</fullName>
    </submittedName>
</protein>
<feature type="domain" description="MacB-like periplasmic core" evidence="9">
    <location>
        <begin position="16"/>
        <end position="237"/>
    </location>
</feature>
<evidence type="ECO:0000256" key="4">
    <source>
        <dbReference type="ARBA" id="ARBA00022692"/>
    </source>
</evidence>
<sequence length="403" mass="43486">MFKLAFRNIFRNRSRTALTLAAIISGVTAIIVSGGFVEDTFVQLRESTIHSRLGHIQVFRQGYLDYGQRDPSRYLIGQPKQVVDLLKPIPHVKEVMARLNFSGLANNGQADLPIIGEGVEPNKEALLGTATTLVAGRALADTDAFGVAIGEGVATALQLNPGSYITLMINTPEGALNTLEFQVVGIFRTFSKDYDDRAIRIPLAAAQELLYTPSVHSLIVLLDDTTATDQATQSAKELLEKQGYSVKPWHELADFYSKTVALYKRQFGALQFIILVMLVLSVASTINMAIFERTGEFGTLLAVGLRRREIFKLVLLENTLLGCVGGLLGVVVGVMLAGIISGIGIPMPPPPGSNIGYVAHIRIVPWALIAAAIIGLLAAIVAAILPGRRASQLLVVEALRHNI</sequence>
<dbReference type="Pfam" id="PF12704">
    <property type="entry name" value="MacB_PCD"/>
    <property type="match status" value="1"/>
</dbReference>
<reference evidence="10 11" key="1">
    <citation type="submission" date="2019-09" db="EMBL/GenBank/DDBJ databases">
        <title>H2 Metabolism Revealed by Metagenomic Analysis in Subglacial Sediment of East Antarctica.</title>
        <authorList>
            <person name="Yang Z."/>
            <person name="Zhang Y."/>
            <person name="Lv Y."/>
            <person name="Yan W."/>
            <person name="Xiao X."/>
            <person name="Sun B."/>
            <person name="Ma H."/>
        </authorList>
    </citation>
    <scope>NUCLEOTIDE SEQUENCE [LARGE SCALE GENOMIC DNA]</scope>
    <source>
        <strain evidence="10">Bin2_2</strain>
    </source>
</reference>
<name>A0A7C9P6P4_9PROT</name>
<keyword evidence="6 7" id="KW-0472">Membrane</keyword>
<evidence type="ECO:0000259" key="9">
    <source>
        <dbReference type="Pfam" id="PF12704"/>
    </source>
</evidence>
<organism evidence="10 11">
    <name type="scientific">Sulfuriferula multivorans</name>
    <dbReference type="NCBI Taxonomy" id="1559896"/>
    <lineage>
        <taxon>Bacteria</taxon>
        <taxon>Pseudomonadati</taxon>
        <taxon>Pseudomonadota</taxon>
        <taxon>Betaproteobacteria</taxon>
        <taxon>Nitrosomonadales</taxon>
        <taxon>Sulfuricellaceae</taxon>
        <taxon>Sulfuriferula</taxon>
    </lineage>
</organism>
<dbReference type="PANTHER" id="PTHR30489">
    <property type="entry name" value="LIPOPROTEIN-RELEASING SYSTEM TRANSMEMBRANE PROTEIN LOLE"/>
    <property type="match status" value="1"/>
</dbReference>
<dbReference type="InterPro" id="IPR003838">
    <property type="entry name" value="ABC3_permease_C"/>
</dbReference>